<dbReference type="EMBL" id="SLWW01000009">
    <property type="protein sequence ID" value="TCO70612.1"/>
    <property type="molecule type" value="Genomic_DNA"/>
</dbReference>
<name>A0A4R2KE41_9RHOB</name>
<evidence type="ECO:0000313" key="2">
    <source>
        <dbReference type="EMBL" id="TCO70612.1"/>
    </source>
</evidence>
<dbReference type="Pfam" id="PF12680">
    <property type="entry name" value="SnoaL_2"/>
    <property type="match status" value="1"/>
</dbReference>
<reference evidence="2 3" key="1">
    <citation type="submission" date="2019-03" db="EMBL/GenBank/DDBJ databases">
        <title>Genomic Encyclopedia of Type Strains, Phase IV (KMG-IV): sequencing the most valuable type-strain genomes for metagenomic binning, comparative biology and taxonomic classification.</title>
        <authorList>
            <person name="Goeker M."/>
        </authorList>
    </citation>
    <scope>NUCLEOTIDE SEQUENCE [LARGE SCALE GENOMIC DNA]</scope>
    <source>
        <strain evidence="2 3">DSM 4868</strain>
    </source>
</reference>
<dbReference type="InterPro" id="IPR037401">
    <property type="entry name" value="SnoaL-like"/>
</dbReference>
<comment type="caution">
    <text evidence="2">The sequence shown here is derived from an EMBL/GenBank/DDBJ whole genome shotgun (WGS) entry which is preliminary data.</text>
</comment>
<dbReference type="RefSeq" id="WP_165905340.1">
    <property type="nucleotide sequence ID" value="NZ_SLWW01000009.1"/>
</dbReference>
<feature type="domain" description="SnoaL-like" evidence="1">
    <location>
        <begin position="8"/>
        <end position="109"/>
    </location>
</feature>
<dbReference type="Proteomes" id="UP000295142">
    <property type="component" value="Unassembled WGS sequence"/>
</dbReference>
<keyword evidence="3" id="KW-1185">Reference proteome</keyword>
<organism evidence="2 3">
    <name type="scientific">Rhodovulum euryhalinum</name>
    <dbReference type="NCBI Taxonomy" id="35805"/>
    <lineage>
        <taxon>Bacteria</taxon>
        <taxon>Pseudomonadati</taxon>
        <taxon>Pseudomonadota</taxon>
        <taxon>Alphaproteobacteria</taxon>
        <taxon>Rhodobacterales</taxon>
        <taxon>Paracoccaceae</taxon>
        <taxon>Rhodovulum</taxon>
    </lineage>
</organism>
<sequence length="141" mass="15814">MDRIARLEDWYRRVYIEGDFEAVGTLFTEGTRAEGLMDDMQVGPEDIGVFAMALVNLVTTPRFRIVKAVESGDWLAALIECEAERPSDGKPLRALGQLMARFEGERIAEAYNTFDFVSFFEQMGLLPQHTVAIGMSGQKIC</sequence>
<accession>A0A4R2KE41</accession>
<dbReference type="Gene3D" id="3.10.450.50">
    <property type="match status" value="1"/>
</dbReference>
<dbReference type="AlphaFoldDB" id="A0A4R2KE41"/>
<evidence type="ECO:0000259" key="1">
    <source>
        <dbReference type="Pfam" id="PF12680"/>
    </source>
</evidence>
<dbReference type="SUPFAM" id="SSF54427">
    <property type="entry name" value="NTF2-like"/>
    <property type="match status" value="1"/>
</dbReference>
<gene>
    <name evidence="2" type="ORF">EV655_109159</name>
</gene>
<protein>
    <submittedName>
        <fullName evidence="2">SnoaL-like protein</fullName>
    </submittedName>
</protein>
<proteinExistence type="predicted"/>
<dbReference type="InterPro" id="IPR032710">
    <property type="entry name" value="NTF2-like_dom_sf"/>
</dbReference>
<evidence type="ECO:0000313" key="3">
    <source>
        <dbReference type="Proteomes" id="UP000295142"/>
    </source>
</evidence>